<dbReference type="PANTHER" id="PTHR43701">
    <property type="entry name" value="MEMBRANE TRANSPORTER PROTEIN MJ0441-RELATED"/>
    <property type="match status" value="1"/>
</dbReference>
<dbReference type="InterPro" id="IPR002781">
    <property type="entry name" value="TM_pro_TauE-like"/>
</dbReference>
<dbReference type="InterPro" id="IPR051598">
    <property type="entry name" value="TSUP/Inactive_protease-like"/>
</dbReference>
<dbReference type="EMBL" id="CP116968">
    <property type="protein sequence ID" value="WNM61296.1"/>
    <property type="molecule type" value="Genomic_DNA"/>
</dbReference>
<evidence type="ECO:0000256" key="5">
    <source>
        <dbReference type="RuleBase" id="RU363041"/>
    </source>
</evidence>
<feature type="transmembrane region" description="Helical" evidence="5">
    <location>
        <begin position="180"/>
        <end position="198"/>
    </location>
</feature>
<keyword evidence="2 5" id="KW-0812">Transmembrane</keyword>
<keyword evidence="7" id="KW-1185">Reference proteome</keyword>
<comment type="subcellular location">
    <subcellularLocation>
        <location evidence="5">Cell membrane</location>
        <topology evidence="5">Multi-pass membrane protein</topology>
    </subcellularLocation>
    <subcellularLocation>
        <location evidence="1">Membrane</location>
        <topology evidence="1">Multi-pass membrane protein</topology>
    </subcellularLocation>
</comment>
<feature type="transmembrane region" description="Helical" evidence="5">
    <location>
        <begin position="69"/>
        <end position="88"/>
    </location>
</feature>
<feature type="transmembrane region" description="Helical" evidence="5">
    <location>
        <begin position="204"/>
        <end position="225"/>
    </location>
</feature>
<sequence>MDFHYLLALLSGGIVGVLLGATGGGGSLVAIPLLVYVVGVPVQNATTMSLIVVGYSALFGAWHESRQQRVHFVSAMLFSLTGMVGAWVGAHGHQLVPDSLVLFAFGNLLLFISMWTFWKNYEGEHNDVPSGCAKEFSWRCALKALTFGWGVGLLTGFFGVGGGFLIVPALMFLMGFPIRLAIGTSLLIIALISIGGVIGHFEGAHLDVVLTGLVLLGSVLGLLFGSQVTQSIPAHHLRRGVAILIGFIGILLIMANARPLIF</sequence>
<feature type="transmembrane region" description="Helical" evidence="5">
    <location>
        <begin position="147"/>
        <end position="173"/>
    </location>
</feature>
<dbReference type="KEGG" id="nneo:PQG83_16280"/>
<name>A0AA96GGD6_9BACT</name>
<evidence type="ECO:0000256" key="2">
    <source>
        <dbReference type="ARBA" id="ARBA00022692"/>
    </source>
</evidence>
<keyword evidence="3 5" id="KW-1133">Transmembrane helix</keyword>
<comment type="similarity">
    <text evidence="5">Belongs to the 4-toluene sulfonate uptake permease (TSUP) (TC 2.A.102) family.</text>
</comment>
<accession>A0AA96GGD6</accession>
<dbReference type="RefSeq" id="WP_312743243.1">
    <property type="nucleotide sequence ID" value="NZ_CP116968.1"/>
</dbReference>
<dbReference type="AlphaFoldDB" id="A0AA96GGD6"/>
<keyword evidence="5" id="KW-1003">Cell membrane</keyword>
<feature type="transmembrane region" description="Helical" evidence="5">
    <location>
        <begin position="6"/>
        <end position="38"/>
    </location>
</feature>
<keyword evidence="4 5" id="KW-0472">Membrane</keyword>
<evidence type="ECO:0000313" key="6">
    <source>
        <dbReference type="EMBL" id="WNM61296.1"/>
    </source>
</evidence>
<evidence type="ECO:0000256" key="3">
    <source>
        <dbReference type="ARBA" id="ARBA00022989"/>
    </source>
</evidence>
<evidence type="ECO:0000256" key="1">
    <source>
        <dbReference type="ARBA" id="ARBA00004141"/>
    </source>
</evidence>
<protein>
    <recommendedName>
        <fullName evidence="5">Probable membrane transporter protein</fullName>
    </recommendedName>
</protein>
<proteinExistence type="inferred from homology"/>
<gene>
    <name evidence="6" type="ORF">PQG83_16280</name>
</gene>
<dbReference type="GO" id="GO:0005886">
    <property type="term" value="C:plasma membrane"/>
    <property type="evidence" value="ECO:0007669"/>
    <property type="project" value="UniProtKB-SubCell"/>
</dbReference>
<evidence type="ECO:0000256" key="4">
    <source>
        <dbReference type="ARBA" id="ARBA00023136"/>
    </source>
</evidence>
<evidence type="ECO:0000313" key="7">
    <source>
        <dbReference type="Proteomes" id="UP001302494"/>
    </source>
</evidence>
<reference evidence="6 7" key="1">
    <citation type="submission" date="2023-01" db="EMBL/GenBank/DDBJ databases">
        <title>Cultivation and genomic characterization of new, ubiquitous marine nitrite-oxidizing bacteria from the Nitrospirales.</title>
        <authorList>
            <person name="Mueller A.J."/>
            <person name="Daebeler A."/>
            <person name="Herbold C.W."/>
            <person name="Kirkegaard R.H."/>
            <person name="Daims H."/>
        </authorList>
    </citation>
    <scope>NUCLEOTIDE SEQUENCE [LARGE SCALE GENOMIC DNA]</scope>
    <source>
        <strain evidence="6 7">DK</strain>
    </source>
</reference>
<feature type="transmembrane region" description="Helical" evidence="5">
    <location>
        <begin position="100"/>
        <end position="118"/>
    </location>
</feature>
<dbReference type="PANTHER" id="PTHR43701:SF2">
    <property type="entry name" value="MEMBRANE TRANSPORTER PROTEIN YJNA-RELATED"/>
    <property type="match status" value="1"/>
</dbReference>
<dbReference type="Proteomes" id="UP001302494">
    <property type="component" value="Chromosome"/>
</dbReference>
<dbReference type="Pfam" id="PF01925">
    <property type="entry name" value="TauE"/>
    <property type="match status" value="1"/>
</dbReference>
<organism evidence="6 7">
    <name type="scientific">Candidatus Nitrospira neomarina</name>
    <dbReference type="NCBI Taxonomy" id="3020899"/>
    <lineage>
        <taxon>Bacteria</taxon>
        <taxon>Pseudomonadati</taxon>
        <taxon>Nitrospirota</taxon>
        <taxon>Nitrospiria</taxon>
        <taxon>Nitrospirales</taxon>
        <taxon>Nitrospiraceae</taxon>
        <taxon>Nitrospira</taxon>
    </lineage>
</organism>
<feature type="transmembrane region" description="Helical" evidence="5">
    <location>
        <begin position="237"/>
        <end position="257"/>
    </location>
</feature>